<accession>A0A5M6BTZ8</accession>
<organism evidence="1 2">
    <name type="scientific">Kwoniella shandongensis</name>
    <dbReference type="NCBI Taxonomy" id="1734106"/>
    <lineage>
        <taxon>Eukaryota</taxon>
        <taxon>Fungi</taxon>
        <taxon>Dikarya</taxon>
        <taxon>Basidiomycota</taxon>
        <taxon>Agaricomycotina</taxon>
        <taxon>Tremellomycetes</taxon>
        <taxon>Tremellales</taxon>
        <taxon>Cryptococcaceae</taxon>
        <taxon>Kwoniella</taxon>
    </lineage>
</organism>
<protein>
    <submittedName>
        <fullName evidence="1">Uncharacterized protein</fullName>
    </submittedName>
</protein>
<dbReference type="EMBL" id="CP144051">
    <property type="protein sequence ID" value="WWD15616.1"/>
    <property type="molecule type" value="Genomic_DNA"/>
</dbReference>
<reference evidence="1" key="2">
    <citation type="submission" date="2024-01" db="EMBL/GenBank/DDBJ databases">
        <title>Comparative genomics of Cryptococcus and Kwoniella reveals pathogenesis evolution and contrasting modes of karyotype evolution via chromosome fusion or intercentromeric recombination.</title>
        <authorList>
            <person name="Coelho M.A."/>
            <person name="David-Palma M."/>
            <person name="Shea T."/>
            <person name="Bowers K."/>
            <person name="McGinley-Smith S."/>
            <person name="Mohammad A.W."/>
            <person name="Gnirke A."/>
            <person name="Yurkov A.M."/>
            <person name="Nowrousian M."/>
            <person name="Sun S."/>
            <person name="Cuomo C.A."/>
            <person name="Heitman J."/>
        </authorList>
    </citation>
    <scope>NUCLEOTIDE SEQUENCE</scope>
    <source>
        <strain evidence="1">CBS 12478</strain>
    </source>
</reference>
<dbReference type="KEGG" id="ksn:43591280"/>
<dbReference type="OrthoDB" id="28755at2759"/>
<evidence type="ECO:0000313" key="2">
    <source>
        <dbReference type="Proteomes" id="UP000322225"/>
    </source>
</evidence>
<dbReference type="AlphaFoldDB" id="A0A5M6BTZ8"/>
<dbReference type="PANTHER" id="PTHR37490">
    <property type="entry name" value="EXPRESSED PROTEIN"/>
    <property type="match status" value="1"/>
</dbReference>
<dbReference type="GeneID" id="43591280"/>
<dbReference type="Proteomes" id="UP000322225">
    <property type="component" value="Chromosome 1"/>
</dbReference>
<keyword evidence="2" id="KW-1185">Reference proteome</keyword>
<dbReference type="RefSeq" id="XP_031858609.1">
    <property type="nucleotide sequence ID" value="XM_032007112.1"/>
</dbReference>
<dbReference type="PANTHER" id="PTHR37490:SF1">
    <property type="entry name" value="GLYCOSYLTRANSFERASE 2-LIKE DOMAIN-CONTAINING PROTEIN"/>
    <property type="match status" value="1"/>
</dbReference>
<reference evidence="1" key="1">
    <citation type="submission" date="2017-08" db="EMBL/GenBank/DDBJ databases">
        <authorList>
            <person name="Cuomo C."/>
            <person name="Billmyre B."/>
            <person name="Heitman J."/>
        </authorList>
    </citation>
    <scope>NUCLEOTIDE SEQUENCE</scope>
    <source>
        <strain evidence="1">CBS 12478</strain>
    </source>
</reference>
<proteinExistence type="predicted"/>
<name>A0A5M6BTZ8_9TREE</name>
<sequence length="330" mass="37834">MSSNSDSKFPTSFKMYNMEEAWQALDKLRASPRKRQTTLIALAIGLILLISQLSSGFGSSRSYPSTWRDSRDVVRRKDWSLTSDFDIVVSHYDEDINIMRESIATVKSHLPKHKKHRVIIYTKKERDHAGKMELLDMADEVVTIPNVGREGETYLSHIVRHYETPATNLAEHTIFMQPHVAWDWVFVPRLRDVLKPATGFLSFGPYITQQCGKDSHGMEFPRMNDIYVMFRSDFCPPEPVLATWAGQFVVSRRRILNNQLLSYQNLKAKFHAPPEHWIWKEGWHNNEPSNPTLGHALERTWPVVFGCTDANIEAACGGEGATNVCQCLDR</sequence>
<evidence type="ECO:0000313" key="1">
    <source>
        <dbReference type="EMBL" id="WWD15616.1"/>
    </source>
</evidence>
<gene>
    <name evidence="1" type="ORF">CI109_100038</name>
</gene>